<keyword evidence="2" id="KW-1185">Reference proteome</keyword>
<name>A0ACB8I3N7_CITSI</name>
<dbReference type="Proteomes" id="UP000829398">
    <property type="component" value="Chromosome 9"/>
</dbReference>
<protein>
    <submittedName>
        <fullName evidence="1">Uncharacterized protein</fullName>
    </submittedName>
</protein>
<proteinExistence type="predicted"/>
<organism evidence="1 2">
    <name type="scientific">Citrus sinensis</name>
    <name type="common">Sweet orange</name>
    <name type="synonym">Citrus aurantium var. sinensis</name>
    <dbReference type="NCBI Taxonomy" id="2711"/>
    <lineage>
        <taxon>Eukaryota</taxon>
        <taxon>Viridiplantae</taxon>
        <taxon>Streptophyta</taxon>
        <taxon>Embryophyta</taxon>
        <taxon>Tracheophyta</taxon>
        <taxon>Spermatophyta</taxon>
        <taxon>Magnoliopsida</taxon>
        <taxon>eudicotyledons</taxon>
        <taxon>Gunneridae</taxon>
        <taxon>Pentapetalae</taxon>
        <taxon>rosids</taxon>
        <taxon>malvids</taxon>
        <taxon>Sapindales</taxon>
        <taxon>Rutaceae</taxon>
        <taxon>Aurantioideae</taxon>
        <taxon>Citrus</taxon>
    </lineage>
</organism>
<accession>A0ACB8I3N7</accession>
<comment type="caution">
    <text evidence="1">The sequence shown here is derived from an EMBL/GenBank/DDBJ whole genome shotgun (WGS) entry which is preliminary data.</text>
</comment>
<dbReference type="EMBL" id="CM039178">
    <property type="protein sequence ID" value="KAH9681693.1"/>
    <property type="molecule type" value="Genomic_DNA"/>
</dbReference>
<sequence length="371" mass="41455">MTMIPCSAVRRKSPFAIFFLILKATLRSKQNNQTQRAKQSKAISVVKVREEKYQYDEHVAVGLQLLESLSLHVPSSPEIEHRDESRAFIARIPKSPLRNVVTPTNSTHKEAEQNNYTKIDEKEKPNIRVTSLTMDSTSLSDDGKNDVKIDEKEKPNIRVTSPTMDSTSLSDDGKNDVKIDEKEKPNIRVTSPTMDSTSLSDDGKNDVKIDEKEKPNIRVTSPPMDSTSLSDDGKNDVKIDEKEKPNIRVTSPTMDSTSLSDDGKNDETEKPNIRAGSILRPRAVLSSPDNDAVIGNKNRLKGERPAALRNHDMVSNRHAKAKCKASPTHIKSQLNTTSSNNVHENKSDNKGKKGSATADPSQRRYLRTWKF</sequence>
<gene>
    <name evidence="1" type="ORF">KPL71_027068</name>
</gene>
<reference evidence="2" key="1">
    <citation type="journal article" date="2023" name="Hortic. Res.">
        <title>A chromosome-level phased genome enabling allele-level studies in sweet orange: a case study on citrus Huanglongbing tolerance.</title>
        <authorList>
            <person name="Wu B."/>
            <person name="Yu Q."/>
            <person name="Deng Z."/>
            <person name="Duan Y."/>
            <person name="Luo F."/>
            <person name="Gmitter F. Jr."/>
        </authorList>
    </citation>
    <scope>NUCLEOTIDE SEQUENCE [LARGE SCALE GENOMIC DNA]</scope>
    <source>
        <strain evidence="2">cv. Valencia</strain>
    </source>
</reference>
<evidence type="ECO:0000313" key="1">
    <source>
        <dbReference type="EMBL" id="KAH9681693.1"/>
    </source>
</evidence>
<evidence type="ECO:0000313" key="2">
    <source>
        <dbReference type="Proteomes" id="UP000829398"/>
    </source>
</evidence>